<reference evidence="4" key="2">
    <citation type="submission" date="2024-10" db="UniProtKB">
        <authorList>
            <consortium name="EnsemblProtists"/>
        </authorList>
    </citation>
    <scope>IDENTIFICATION</scope>
</reference>
<accession>A0A0D3IYV3</accession>
<dbReference type="Proteomes" id="UP000013827">
    <property type="component" value="Unassembled WGS sequence"/>
</dbReference>
<dbReference type="GO" id="GO:0003677">
    <property type="term" value="F:DNA binding"/>
    <property type="evidence" value="ECO:0007669"/>
    <property type="project" value="UniProtKB-KW"/>
</dbReference>
<reference evidence="5" key="1">
    <citation type="journal article" date="2013" name="Nature">
        <title>Pan genome of the phytoplankton Emiliania underpins its global distribution.</title>
        <authorList>
            <person name="Read B.A."/>
            <person name="Kegel J."/>
            <person name="Klute M.J."/>
            <person name="Kuo A."/>
            <person name="Lefebvre S.C."/>
            <person name="Maumus F."/>
            <person name="Mayer C."/>
            <person name="Miller J."/>
            <person name="Monier A."/>
            <person name="Salamov A."/>
            <person name="Young J."/>
            <person name="Aguilar M."/>
            <person name="Claverie J.M."/>
            <person name="Frickenhaus S."/>
            <person name="Gonzalez K."/>
            <person name="Herman E.K."/>
            <person name="Lin Y.C."/>
            <person name="Napier J."/>
            <person name="Ogata H."/>
            <person name="Sarno A.F."/>
            <person name="Shmutz J."/>
            <person name="Schroeder D."/>
            <person name="de Vargas C."/>
            <person name="Verret F."/>
            <person name="von Dassow P."/>
            <person name="Valentin K."/>
            <person name="Van de Peer Y."/>
            <person name="Wheeler G."/>
            <person name="Dacks J.B."/>
            <person name="Delwiche C.F."/>
            <person name="Dyhrman S.T."/>
            <person name="Glockner G."/>
            <person name="John U."/>
            <person name="Richards T."/>
            <person name="Worden A.Z."/>
            <person name="Zhang X."/>
            <person name="Grigoriev I.V."/>
            <person name="Allen A.E."/>
            <person name="Bidle K."/>
            <person name="Borodovsky M."/>
            <person name="Bowler C."/>
            <person name="Brownlee C."/>
            <person name="Cock J.M."/>
            <person name="Elias M."/>
            <person name="Gladyshev V.N."/>
            <person name="Groth M."/>
            <person name="Guda C."/>
            <person name="Hadaegh A."/>
            <person name="Iglesias-Rodriguez M.D."/>
            <person name="Jenkins J."/>
            <person name="Jones B.M."/>
            <person name="Lawson T."/>
            <person name="Leese F."/>
            <person name="Lindquist E."/>
            <person name="Lobanov A."/>
            <person name="Lomsadze A."/>
            <person name="Malik S.B."/>
            <person name="Marsh M.E."/>
            <person name="Mackinder L."/>
            <person name="Mock T."/>
            <person name="Mueller-Roeber B."/>
            <person name="Pagarete A."/>
            <person name="Parker M."/>
            <person name="Probert I."/>
            <person name="Quesneville H."/>
            <person name="Raines C."/>
            <person name="Rensing S.A."/>
            <person name="Riano-Pachon D.M."/>
            <person name="Richier S."/>
            <person name="Rokitta S."/>
            <person name="Shiraiwa Y."/>
            <person name="Soanes D.M."/>
            <person name="van der Giezen M."/>
            <person name="Wahlund T.M."/>
            <person name="Williams B."/>
            <person name="Wilson W."/>
            <person name="Wolfe G."/>
            <person name="Wurch L.L."/>
        </authorList>
    </citation>
    <scope>NUCLEOTIDE SEQUENCE</scope>
</reference>
<dbReference type="KEGG" id="ehx:EMIHUDRAFT_119037"/>
<feature type="compositionally biased region" description="Low complexity" evidence="2">
    <location>
        <begin position="215"/>
        <end position="232"/>
    </location>
</feature>
<dbReference type="InterPro" id="IPR006600">
    <property type="entry name" value="HTH_CenpB_DNA-bd_dom"/>
</dbReference>
<dbReference type="AlphaFoldDB" id="A0A0D3IYV3"/>
<dbReference type="EnsemblProtists" id="EOD16438">
    <property type="protein sequence ID" value="EOD16438"/>
    <property type="gene ID" value="EMIHUDRAFT_119037"/>
</dbReference>
<evidence type="ECO:0000256" key="1">
    <source>
        <dbReference type="ARBA" id="ARBA00023125"/>
    </source>
</evidence>
<evidence type="ECO:0000313" key="5">
    <source>
        <dbReference type="Proteomes" id="UP000013827"/>
    </source>
</evidence>
<dbReference type="HOGENOM" id="CLU_519362_0_0_1"/>
<name>A0A0D3IYV3_EMIH1</name>
<evidence type="ECO:0000256" key="2">
    <source>
        <dbReference type="SAM" id="MobiDB-lite"/>
    </source>
</evidence>
<feature type="domain" description="HTH CENPB-type" evidence="3">
    <location>
        <begin position="359"/>
        <end position="434"/>
    </location>
</feature>
<keyword evidence="5" id="KW-1185">Reference proteome</keyword>
<evidence type="ECO:0000313" key="4">
    <source>
        <dbReference type="EnsemblProtists" id="EOD16438"/>
    </source>
</evidence>
<protein>
    <recommendedName>
        <fullName evidence="3">HTH CENPB-type domain-containing protein</fullName>
    </recommendedName>
</protein>
<dbReference type="eggNOG" id="ENOG502S5KN">
    <property type="taxonomic scope" value="Eukaryota"/>
</dbReference>
<proteinExistence type="predicted"/>
<dbReference type="GeneID" id="17262602"/>
<dbReference type="Gene3D" id="1.10.10.60">
    <property type="entry name" value="Homeodomain-like"/>
    <property type="match status" value="1"/>
</dbReference>
<feature type="region of interest" description="Disordered" evidence="2">
    <location>
        <begin position="334"/>
        <end position="361"/>
    </location>
</feature>
<sequence length="525" mass="57067">MEALVNTVLLAAHPSLRERCNAAKVVSVLEELGAYDSSALRSLLSSFTDTVAHKLKEEEAAPPALVAALATHVDSGSLSEPQNIGGAMDATAATSSSSSAAAAVTPRTVKAKAGGGKHSTLQQKSIGAFFAGGTRTTYATLPGIGRQIRSVTSLTPEQLQAVGKAPEKFTSCAKGCGQTFLHGPARVAHEKFCSGRAAETAAEVAAAAEAAASAATTTQPATAVTEAAAEAANSSDDEQPPAKAPKLRADGGIKQSGLRQGEKKGMKHSLYFKLEVVRTLRRLQSLEKRWEKAPSGWRGAGIETSEIHKGVHPSLVSKWGGKEDELHMALQHENRVSRKQKHRTGTMATFQSRGARRTTLHRGRAPPFAAVEVELHKRYRDKRTRGERVTGQWLRVSMKRLVREFAGADVADGFKASKWWLRSFARRFGMSLRRKSNSRAESVLVRLPKIKRWHARLRRRLRGGLQEKLDPKWGRWLPRNRLSVDQVPCNLRAGDGRTYDDTGAKRVWLAGAKADDGKRFCTLQI</sequence>
<feature type="region of interest" description="Disordered" evidence="2">
    <location>
        <begin position="215"/>
        <end position="249"/>
    </location>
</feature>
<organism evidence="4 5">
    <name type="scientific">Emiliania huxleyi (strain CCMP1516)</name>
    <dbReference type="NCBI Taxonomy" id="280463"/>
    <lineage>
        <taxon>Eukaryota</taxon>
        <taxon>Haptista</taxon>
        <taxon>Haptophyta</taxon>
        <taxon>Prymnesiophyceae</taxon>
        <taxon>Isochrysidales</taxon>
        <taxon>Noelaerhabdaceae</taxon>
        <taxon>Emiliania</taxon>
    </lineage>
</organism>
<dbReference type="PaxDb" id="2903-EOD16438"/>
<dbReference type="RefSeq" id="XP_005768867.1">
    <property type="nucleotide sequence ID" value="XM_005768810.1"/>
</dbReference>
<keyword evidence="1" id="KW-0238">DNA-binding</keyword>
<dbReference type="PROSITE" id="PS51253">
    <property type="entry name" value="HTH_CENPB"/>
    <property type="match status" value="1"/>
</dbReference>
<evidence type="ECO:0000259" key="3">
    <source>
        <dbReference type="PROSITE" id="PS51253"/>
    </source>
</evidence>